<dbReference type="PROSITE" id="PS50845">
    <property type="entry name" value="RETICULON"/>
    <property type="match status" value="1"/>
</dbReference>
<dbReference type="InterPro" id="IPR003388">
    <property type="entry name" value="Reticulon"/>
</dbReference>
<evidence type="ECO:0000256" key="2">
    <source>
        <dbReference type="ARBA" id="ARBA00022692"/>
    </source>
</evidence>
<dbReference type="Proteomes" id="UP000824890">
    <property type="component" value="Unassembled WGS sequence"/>
</dbReference>
<keyword evidence="5 6" id="KW-0472">Membrane</keyword>
<evidence type="ECO:0000256" key="5">
    <source>
        <dbReference type="ARBA" id="ARBA00023136"/>
    </source>
</evidence>
<dbReference type="InterPro" id="IPR045064">
    <property type="entry name" value="Reticulon-like"/>
</dbReference>
<evidence type="ECO:0000256" key="4">
    <source>
        <dbReference type="ARBA" id="ARBA00022989"/>
    </source>
</evidence>
<feature type="domain" description="Reticulon" evidence="8">
    <location>
        <begin position="92"/>
        <end position="277"/>
    </location>
</feature>
<evidence type="ECO:0000256" key="1">
    <source>
        <dbReference type="ARBA" id="ARBA00004477"/>
    </source>
</evidence>
<feature type="transmembrane region" description="Helical" evidence="6">
    <location>
        <begin position="103"/>
        <end position="118"/>
    </location>
</feature>
<organism evidence="9 10">
    <name type="scientific">Brassica napus</name>
    <name type="common">Rape</name>
    <dbReference type="NCBI Taxonomy" id="3708"/>
    <lineage>
        <taxon>Eukaryota</taxon>
        <taxon>Viridiplantae</taxon>
        <taxon>Streptophyta</taxon>
        <taxon>Embryophyta</taxon>
        <taxon>Tracheophyta</taxon>
        <taxon>Spermatophyta</taxon>
        <taxon>Magnoliopsida</taxon>
        <taxon>eudicotyledons</taxon>
        <taxon>Gunneridae</taxon>
        <taxon>Pentapetalae</taxon>
        <taxon>rosids</taxon>
        <taxon>malvids</taxon>
        <taxon>Brassicales</taxon>
        <taxon>Brassicaceae</taxon>
        <taxon>Brassiceae</taxon>
        <taxon>Brassica</taxon>
    </lineage>
</organism>
<comment type="subcellular location">
    <subcellularLocation>
        <location evidence="1 6">Endoplasmic reticulum membrane</location>
        <topology evidence="1 6">Multi-pass membrane protein</topology>
    </subcellularLocation>
</comment>
<proteinExistence type="predicted"/>
<feature type="compositionally biased region" description="Basic and acidic residues" evidence="7">
    <location>
        <begin position="1"/>
        <end position="13"/>
    </location>
</feature>
<dbReference type="PANTHER" id="PTHR10994:SF160">
    <property type="entry name" value="RETICULON-LIKE PROTEIN"/>
    <property type="match status" value="1"/>
</dbReference>
<feature type="region of interest" description="Disordered" evidence="7">
    <location>
        <begin position="1"/>
        <end position="68"/>
    </location>
</feature>
<evidence type="ECO:0000256" key="6">
    <source>
        <dbReference type="RuleBase" id="RU363132"/>
    </source>
</evidence>
<sequence>MALMAEEHKHDESVTAPEPAVEIVERESLMDKISEKIHHGGDSSSSSSSSDEEEYKEKKTKKPESPSSMKSKVYRLFGREKPVHKVLGGGKPADIFMWKDKKISGGVLGGATAAWVLFELMEYHLLTLLCHVMIVVLAVLFLWSNATMFINKSPPKIPEVHIPEEPILQLASGLRIEINRGLSSLREIASGRDLKKFLCAIVGLWVLSIMGGWFNFLTLAYIALVLLFTVPLVYDKYEDKVDPLGEKAMIEIKKQYAVLDEKVLSKIPMGPLKNKKKD</sequence>
<gene>
    <name evidence="9" type="ORF">HID58_041572</name>
</gene>
<dbReference type="PANTHER" id="PTHR10994">
    <property type="entry name" value="RETICULON"/>
    <property type="match status" value="1"/>
</dbReference>
<reference evidence="9 10" key="1">
    <citation type="submission" date="2021-05" db="EMBL/GenBank/DDBJ databases">
        <title>Genome Assembly of Synthetic Allotetraploid Brassica napus Reveals Homoeologous Exchanges between Subgenomes.</title>
        <authorList>
            <person name="Davis J.T."/>
        </authorList>
    </citation>
    <scope>NUCLEOTIDE SEQUENCE [LARGE SCALE GENOMIC DNA]</scope>
    <source>
        <strain evidence="10">cv. Da-Ae</strain>
        <tissue evidence="9">Seedling</tissue>
    </source>
</reference>
<keyword evidence="3 6" id="KW-0256">Endoplasmic reticulum</keyword>
<dbReference type="Pfam" id="PF02453">
    <property type="entry name" value="Reticulon"/>
    <property type="match status" value="1"/>
</dbReference>
<feature type="compositionally biased region" description="Basic and acidic residues" evidence="7">
    <location>
        <begin position="23"/>
        <end position="41"/>
    </location>
</feature>
<protein>
    <recommendedName>
        <fullName evidence="6">Reticulon-like protein</fullName>
    </recommendedName>
</protein>
<evidence type="ECO:0000259" key="8">
    <source>
        <dbReference type="PROSITE" id="PS50845"/>
    </source>
</evidence>
<evidence type="ECO:0000256" key="7">
    <source>
        <dbReference type="SAM" id="MobiDB-lite"/>
    </source>
</evidence>
<feature type="transmembrane region" description="Helical" evidence="6">
    <location>
        <begin position="124"/>
        <end position="143"/>
    </location>
</feature>
<name>A0ABQ8BB80_BRANA</name>
<accession>A0ABQ8BB80</accession>
<evidence type="ECO:0000256" key="3">
    <source>
        <dbReference type="ARBA" id="ARBA00022824"/>
    </source>
</evidence>
<keyword evidence="4 6" id="KW-1133">Transmembrane helix</keyword>
<comment type="caution">
    <text evidence="9">The sequence shown here is derived from an EMBL/GenBank/DDBJ whole genome shotgun (WGS) entry which is preliminary data.</text>
</comment>
<evidence type="ECO:0000313" key="9">
    <source>
        <dbReference type="EMBL" id="KAH0902069.1"/>
    </source>
</evidence>
<dbReference type="EMBL" id="JAGKQM010000011">
    <property type="protein sequence ID" value="KAH0902069.1"/>
    <property type="molecule type" value="Genomic_DNA"/>
</dbReference>
<keyword evidence="10" id="KW-1185">Reference proteome</keyword>
<evidence type="ECO:0000313" key="10">
    <source>
        <dbReference type="Proteomes" id="UP000824890"/>
    </source>
</evidence>
<keyword evidence="2 6" id="KW-0812">Transmembrane</keyword>